<feature type="chain" id="PRO_5011772671" evidence="3">
    <location>
        <begin position="19"/>
        <end position="1105"/>
    </location>
</feature>
<feature type="coiled-coil region" evidence="1">
    <location>
        <begin position="174"/>
        <end position="201"/>
    </location>
</feature>
<keyword evidence="5" id="KW-1185">Reference proteome</keyword>
<keyword evidence="3" id="KW-0732">Signal</keyword>
<dbReference type="SUPFAM" id="SSF82185">
    <property type="entry name" value="Histone H3 K4-specific methyltransferase SET7/9 N-terminal domain"/>
    <property type="match status" value="2"/>
</dbReference>
<dbReference type="RefSeq" id="WP_090259720.1">
    <property type="nucleotide sequence ID" value="NZ_FOIR01000003.1"/>
</dbReference>
<evidence type="ECO:0000256" key="3">
    <source>
        <dbReference type="SAM" id="SignalP"/>
    </source>
</evidence>
<evidence type="ECO:0000313" key="4">
    <source>
        <dbReference type="EMBL" id="SEW36606.1"/>
    </source>
</evidence>
<dbReference type="Proteomes" id="UP000199437">
    <property type="component" value="Unassembled WGS sequence"/>
</dbReference>
<evidence type="ECO:0000256" key="2">
    <source>
        <dbReference type="SAM" id="MobiDB-lite"/>
    </source>
</evidence>
<evidence type="ECO:0000256" key="1">
    <source>
        <dbReference type="SAM" id="Coils"/>
    </source>
</evidence>
<organism evidence="4 5">
    <name type="scientific">Roseivirga pacifica</name>
    <dbReference type="NCBI Taxonomy" id="1267423"/>
    <lineage>
        <taxon>Bacteria</taxon>
        <taxon>Pseudomonadati</taxon>
        <taxon>Bacteroidota</taxon>
        <taxon>Cytophagia</taxon>
        <taxon>Cytophagales</taxon>
        <taxon>Roseivirgaceae</taxon>
        <taxon>Roseivirga</taxon>
    </lineage>
</organism>
<dbReference type="GeneID" id="99987876"/>
<feature type="region of interest" description="Disordered" evidence="2">
    <location>
        <begin position="234"/>
        <end position="270"/>
    </location>
</feature>
<dbReference type="EMBL" id="FOIR01000003">
    <property type="protein sequence ID" value="SEW36606.1"/>
    <property type="molecule type" value="Genomic_DNA"/>
</dbReference>
<gene>
    <name evidence="4" type="ORF">SAMN05216290_3198</name>
</gene>
<feature type="compositionally biased region" description="Polar residues" evidence="2">
    <location>
        <begin position="241"/>
        <end position="262"/>
    </location>
</feature>
<dbReference type="AlphaFoldDB" id="A0A1I0R8W7"/>
<dbReference type="Gene3D" id="3.90.930.1">
    <property type="match status" value="2"/>
</dbReference>
<keyword evidence="1" id="KW-0175">Coiled coil</keyword>
<dbReference type="OrthoDB" id="659070at2"/>
<protein>
    <submittedName>
        <fullName evidence="4">Antitoxin component YwqK of the YwqJK toxin-antitoxin module</fullName>
    </submittedName>
</protein>
<sequence length="1105" mass="127533">MKGFLILLLLAFTVGLNAQNTADFTQTVSGYGNANGGYYEYEAKLKFNIQKVGLGDIRFKVGIIDFKITSFKYDYKDAEEFIGVSFPITVKSIGSGFSARVFASRNNRQHSNFNVNLNRITSGALDIYDLEGDELKTFNNAFDLMVSSENIKEVEVSLDNVKLTNEYFDELSSIRALMDKKTKTTERIESIKEEIEELEQDEYTNNNSKLIELYTELSEIDTDTDYSDQLQKLKEAAPNGDPSTTTPTGLKLNKQGQSQGASTFDAIKRGEKNRIRMQQMELSAEERRRVAQMTAHLNTIDRYESYGMSRSDAQRFANYESNMRIQEEIITQTFQSVGNIIIDGIGRRQEAINANEDYIRRYKQSVEATSDKLRKYASGYHHNLDEEFEAKYGDIDDIDQLKKAILEYIYAWDDFTYAIRQNSADPYSNADHLLVLQNIERAYFDKDELNVIYSQEVFRSTRDKDDEYIGYNKRNTVLHYSPALYTHTGWFRMDTEDYEKTFYESSTWQTPSGLQGLPTDGYMNKAEYRRQLSTLSGKEYYKPKEPGYFGAFMGVGNNWAIGQTRKLQKLIEREKINSIDKDELTVSISNQLDQFLNLKPNTPYLFKRKENISGSDKEVSVFAFNNDDYMIYTIPDPSLVKQLFKDEVTITSPSVVNSENRLVKHKTRNRGKEEGWFVQGNTYSNVYFGNNDLLWIGEQYVEFSDDIYYVLSKSRNGVIAELELKKEQTKDYLNPYLEVGKIQRLVDYNSVKDTNLNRRLRNSGFEDKSGLPLFQLKLNRTNLSMLFPQKKADFVLSDDGAKDDDSKQKYLYFEMTNYTTHYGSLEYDLNEWFNTADFYNNKVDLNDELEELSPGQYDMSQIIKSVVGSFKEVSSTRTQYYTSSNYRTVYEIIPEVLSSIENASLNNTLNTNDGLSRTYHEFNGSLESKGKLVNYKKEGAWEYYHPNGQLSRKEFFEGGRLEGQQKLYYSNGQVKSVINYSNNLKTGRATEYFENGQKKTIGEYVNGTREGGFVTYYPNGKQNEKGYFKKNRPNGTWTKYYPNGQINQIKIWENGLLMEVTATYDINGSLIEEKTVVAGNGTRNYYDERGELIKSESYVNGKKVN</sequence>
<dbReference type="InterPro" id="IPR011652">
    <property type="entry name" value="MORN_2"/>
</dbReference>
<name>A0A1I0R8W7_9BACT</name>
<feature type="signal peptide" evidence="3">
    <location>
        <begin position="1"/>
        <end position="18"/>
    </location>
</feature>
<proteinExistence type="predicted"/>
<accession>A0A1I0R8W7</accession>
<reference evidence="5" key="1">
    <citation type="submission" date="2016-10" db="EMBL/GenBank/DDBJ databases">
        <authorList>
            <person name="Varghese N."/>
            <person name="Submissions S."/>
        </authorList>
    </citation>
    <scope>NUCLEOTIDE SEQUENCE [LARGE SCALE GENOMIC DNA]</scope>
    <source>
        <strain evidence="5">CGMCC 1.12402</strain>
    </source>
</reference>
<dbReference type="STRING" id="1267423.SAMN05216290_3198"/>
<dbReference type="Pfam" id="PF07661">
    <property type="entry name" value="MORN_2"/>
    <property type="match status" value="4"/>
</dbReference>
<evidence type="ECO:0000313" key="5">
    <source>
        <dbReference type="Proteomes" id="UP000199437"/>
    </source>
</evidence>